<dbReference type="HOGENOM" id="CLU_000445_72_3_6"/>
<protein>
    <recommendedName>
        <fullName evidence="2">DNA-3-methyladenine glycosylase II</fullName>
        <ecNumber evidence="2">3.2.2.21</ecNumber>
    </recommendedName>
</protein>
<dbReference type="GO" id="GO:0043916">
    <property type="term" value="F:DNA-7-methylguanine glycosylase activity"/>
    <property type="evidence" value="ECO:0007669"/>
    <property type="project" value="TreeGrafter"/>
</dbReference>
<dbReference type="SMART" id="SM01009">
    <property type="entry name" value="AlkA_N"/>
    <property type="match status" value="1"/>
</dbReference>
<dbReference type="EMBL" id="CP007142">
    <property type="protein sequence ID" value="AJQ96595.1"/>
    <property type="molecule type" value="Genomic_DNA"/>
</dbReference>
<dbReference type="Pfam" id="PF06029">
    <property type="entry name" value="AlkA_N"/>
    <property type="match status" value="1"/>
</dbReference>
<dbReference type="OrthoDB" id="9811249at2"/>
<organism evidence="7 8">
    <name type="scientific">Gynuella sunshinyii YC6258</name>
    <dbReference type="NCBI Taxonomy" id="1445510"/>
    <lineage>
        <taxon>Bacteria</taxon>
        <taxon>Pseudomonadati</taxon>
        <taxon>Pseudomonadota</taxon>
        <taxon>Gammaproteobacteria</taxon>
        <taxon>Oceanospirillales</taxon>
        <taxon>Saccharospirillaceae</taxon>
        <taxon>Gynuella</taxon>
    </lineage>
</organism>
<evidence type="ECO:0000256" key="1">
    <source>
        <dbReference type="ARBA" id="ARBA00000086"/>
    </source>
</evidence>
<dbReference type="GO" id="GO:0032993">
    <property type="term" value="C:protein-DNA complex"/>
    <property type="evidence" value="ECO:0007669"/>
    <property type="project" value="TreeGrafter"/>
</dbReference>
<dbReference type="SMART" id="SM00478">
    <property type="entry name" value="ENDO3c"/>
    <property type="match status" value="1"/>
</dbReference>
<dbReference type="GO" id="GO:0032131">
    <property type="term" value="F:alkylated DNA binding"/>
    <property type="evidence" value="ECO:0007669"/>
    <property type="project" value="TreeGrafter"/>
</dbReference>
<dbReference type="Gene3D" id="3.30.310.20">
    <property type="entry name" value="DNA-3-methyladenine glycosylase AlkA, N-terminal domain"/>
    <property type="match status" value="1"/>
</dbReference>
<dbReference type="GO" id="GO:0006307">
    <property type="term" value="P:DNA alkylation repair"/>
    <property type="evidence" value="ECO:0007669"/>
    <property type="project" value="TreeGrafter"/>
</dbReference>
<dbReference type="Proteomes" id="UP000032266">
    <property type="component" value="Chromosome"/>
</dbReference>
<evidence type="ECO:0000256" key="2">
    <source>
        <dbReference type="ARBA" id="ARBA00012000"/>
    </source>
</evidence>
<dbReference type="InterPro" id="IPR051912">
    <property type="entry name" value="Alkylbase_DNA_Glycosylase/TA"/>
</dbReference>
<dbReference type="PANTHER" id="PTHR43003">
    <property type="entry name" value="DNA-3-METHYLADENINE GLYCOSYLASE"/>
    <property type="match status" value="1"/>
</dbReference>
<dbReference type="AlphaFoldDB" id="A0A0C5VB73"/>
<evidence type="ECO:0000259" key="5">
    <source>
        <dbReference type="SMART" id="SM00478"/>
    </source>
</evidence>
<keyword evidence="4" id="KW-0234">DNA repair</keyword>
<dbReference type="EC" id="3.2.2.21" evidence="2"/>
<keyword evidence="7" id="KW-0378">Hydrolase</keyword>
<name>A0A0C5VB73_9GAMM</name>
<gene>
    <name evidence="7" type="ORF">YC6258_04563</name>
</gene>
<sequence length="300" mass="33595">MPTEYRQQLTLELPDHFRIQDFLDFHRRDQQALAERVSTNSLTKGLMLSGVPCQLEIGFNADQINVQLTAAKEPDPQSNSLSALAAHMLGLSQPIQQFEQMFSDHPQVGSLLRQNKGLRIPQAASAYEALVWAIIGQQISLTAAISIRRRFIQAAGQLTLNGLYCFPDPDSVSRMDPADIKGCGFSNAKIQALMRLNEWIQATPTLPNTLTTETAKQLNEQLLSIKGIGPWTVSYALLRGFNWLDGSLHGDVAVRRNLQYLLKMETAVDARYTEQWLQPFSPWRALMAAHLWAQQSSSGY</sequence>
<proteinExistence type="predicted"/>
<dbReference type="KEGG" id="gsn:YC6258_04563"/>
<keyword evidence="7" id="KW-0326">Glycosidase</keyword>
<dbReference type="Gene3D" id="1.10.340.30">
    <property type="entry name" value="Hypothetical protein, domain 2"/>
    <property type="match status" value="1"/>
</dbReference>
<evidence type="ECO:0000256" key="4">
    <source>
        <dbReference type="ARBA" id="ARBA00023204"/>
    </source>
</evidence>
<dbReference type="Pfam" id="PF00730">
    <property type="entry name" value="HhH-GPD"/>
    <property type="match status" value="1"/>
</dbReference>
<feature type="domain" description="HhH-GPD" evidence="5">
    <location>
        <begin position="135"/>
        <end position="296"/>
    </location>
</feature>
<comment type="catalytic activity">
    <reaction evidence="1">
        <text>Hydrolysis of alkylated DNA, releasing 3-methyladenine, 3-methylguanine, 7-methylguanine and 7-methyladenine.</text>
        <dbReference type="EC" id="3.2.2.21"/>
    </reaction>
</comment>
<dbReference type="InterPro" id="IPR037046">
    <property type="entry name" value="AlkA_N_sf"/>
</dbReference>
<evidence type="ECO:0000313" key="7">
    <source>
        <dbReference type="EMBL" id="AJQ96595.1"/>
    </source>
</evidence>
<dbReference type="InterPro" id="IPR011257">
    <property type="entry name" value="DNA_glycosylase"/>
</dbReference>
<accession>A0A0C5VB73</accession>
<feature type="domain" description="DNA-3-methyladenine glycosylase AlkA N-terminal" evidence="6">
    <location>
        <begin position="10"/>
        <end position="125"/>
    </location>
</feature>
<dbReference type="RefSeq" id="WP_044618577.1">
    <property type="nucleotide sequence ID" value="NZ_CP007142.1"/>
</dbReference>
<dbReference type="CDD" id="cd00056">
    <property type="entry name" value="ENDO3c"/>
    <property type="match status" value="1"/>
</dbReference>
<dbReference type="GO" id="GO:0006285">
    <property type="term" value="P:base-excision repair, AP site formation"/>
    <property type="evidence" value="ECO:0007669"/>
    <property type="project" value="TreeGrafter"/>
</dbReference>
<evidence type="ECO:0000256" key="3">
    <source>
        <dbReference type="ARBA" id="ARBA00022763"/>
    </source>
</evidence>
<evidence type="ECO:0000313" key="8">
    <source>
        <dbReference type="Proteomes" id="UP000032266"/>
    </source>
</evidence>
<dbReference type="InterPro" id="IPR003265">
    <property type="entry name" value="HhH-GPD_domain"/>
</dbReference>
<dbReference type="PATRIC" id="fig|1445510.3.peg.4527"/>
<dbReference type="STRING" id="1445510.YC6258_04563"/>
<evidence type="ECO:0000259" key="6">
    <source>
        <dbReference type="SMART" id="SM01009"/>
    </source>
</evidence>
<dbReference type="InterPro" id="IPR010316">
    <property type="entry name" value="AlkA_N"/>
</dbReference>
<reference evidence="7 8" key="1">
    <citation type="submission" date="2014-01" db="EMBL/GenBank/DDBJ databases">
        <title>Full genme sequencing of cellulolytic bacterium Gynuella sunshinyii YC6258T gen. nov., sp. nov.</title>
        <authorList>
            <person name="Khan H."/>
            <person name="Chung E.J."/>
            <person name="Chung Y.R."/>
        </authorList>
    </citation>
    <scope>NUCLEOTIDE SEQUENCE [LARGE SCALE GENOMIC DNA]</scope>
    <source>
        <strain evidence="7 8">YC6258</strain>
    </source>
</reference>
<dbReference type="SUPFAM" id="SSF48150">
    <property type="entry name" value="DNA-glycosylase"/>
    <property type="match status" value="1"/>
</dbReference>
<dbReference type="GO" id="GO:0005737">
    <property type="term" value="C:cytoplasm"/>
    <property type="evidence" value="ECO:0007669"/>
    <property type="project" value="TreeGrafter"/>
</dbReference>
<keyword evidence="8" id="KW-1185">Reference proteome</keyword>
<keyword evidence="3" id="KW-0227">DNA damage</keyword>
<dbReference type="PANTHER" id="PTHR43003:SF13">
    <property type="entry name" value="DNA-3-METHYLADENINE GLYCOSYLASE 2"/>
    <property type="match status" value="1"/>
</dbReference>
<dbReference type="GO" id="GO:0008725">
    <property type="term" value="F:DNA-3-methyladenine glycosylase activity"/>
    <property type="evidence" value="ECO:0007669"/>
    <property type="project" value="TreeGrafter"/>
</dbReference>